<name>A0ABY5GMI5_9GAMM</name>
<evidence type="ECO:0000256" key="1">
    <source>
        <dbReference type="SAM" id="MobiDB-lite"/>
    </source>
</evidence>
<gene>
    <name evidence="2" type="ORF">NNL38_23655</name>
</gene>
<keyword evidence="3" id="KW-1185">Reference proteome</keyword>
<dbReference type="Proteomes" id="UP001057998">
    <property type="component" value="Chromosome 2"/>
</dbReference>
<feature type="region of interest" description="Disordered" evidence="1">
    <location>
        <begin position="1"/>
        <end position="50"/>
    </location>
</feature>
<accession>A0ABY5GMI5</accession>
<organism evidence="2 3">
    <name type="scientific">Photobacterium atrarenae</name>
    <dbReference type="NCBI Taxonomy" id="865757"/>
    <lineage>
        <taxon>Bacteria</taxon>
        <taxon>Pseudomonadati</taxon>
        <taxon>Pseudomonadota</taxon>
        <taxon>Gammaproteobacteria</taxon>
        <taxon>Vibrionales</taxon>
        <taxon>Vibrionaceae</taxon>
        <taxon>Photobacterium</taxon>
    </lineage>
</organism>
<dbReference type="EMBL" id="CP101509">
    <property type="protein sequence ID" value="UTV29995.1"/>
    <property type="molecule type" value="Genomic_DNA"/>
</dbReference>
<evidence type="ECO:0000313" key="2">
    <source>
        <dbReference type="EMBL" id="UTV29995.1"/>
    </source>
</evidence>
<protein>
    <submittedName>
        <fullName evidence="2">Uncharacterized protein</fullName>
    </submittedName>
</protein>
<evidence type="ECO:0000313" key="3">
    <source>
        <dbReference type="Proteomes" id="UP001057998"/>
    </source>
</evidence>
<reference evidence="2" key="1">
    <citation type="submission" date="2022-07" db="EMBL/GenBank/DDBJ databases">
        <title>Genome sequencing of Photobacterium atrarenae GJH2-4.</title>
        <authorList>
            <person name="Park S.-J."/>
        </authorList>
    </citation>
    <scope>NUCLEOTIDE SEQUENCE</scope>
    <source>
        <strain evidence="2">GJH2-4</strain>
    </source>
</reference>
<sequence length="50" mass="6038">MFDWLKNIFSPKPEQSDDNLVEKQSDDTLRERHRQEDVNRDDTTKDDNES</sequence>
<dbReference type="RefSeq" id="WP_255391334.1">
    <property type="nucleotide sequence ID" value="NZ_CP101509.1"/>
</dbReference>
<feature type="compositionally biased region" description="Basic and acidic residues" evidence="1">
    <location>
        <begin position="20"/>
        <end position="50"/>
    </location>
</feature>
<proteinExistence type="predicted"/>